<dbReference type="GO" id="GO:0005886">
    <property type="term" value="C:plasma membrane"/>
    <property type="evidence" value="ECO:0007669"/>
    <property type="project" value="UniProtKB-SubCell"/>
</dbReference>
<dbReference type="InterPro" id="IPR017452">
    <property type="entry name" value="GPCR_Rhodpsn_7TM"/>
</dbReference>
<keyword evidence="3" id="KW-0812">Transmembrane</keyword>
<dbReference type="InterPro" id="IPR000276">
    <property type="entry name" value="GPCR_Rhodpsn"/>
</dbReference>
<dbReference type="EMBL" id="JAUNZN010000006">
    <property type="protein sequence ID" value="KAK4820108.1"/>
    <property type="molecule type" value="Genomic_DNA"/>
</dbReference>
<evidence type="ECO:0000256" key="8">
    <source>
        <dbReference type="ARBA" id="ARBA00023224"/>
    </source>
</evidence>
<dbReference type="SUPFAM" id="SSF81321">
    <property type="entry name" value="Family A G protein-coupled receptor-like"/>
    <property type="match status" value="1"/>
</dbReference>
<comment type="subcellular location">
    <subcellularLocation>
        <location evidence="1">Cell membrane</location>
        <topology evidence="1">Multi-pass membrane protein</topology>
    </subcellularLocation>
</comment>
<dbReference type="PANTHER" id="PTHR24231">
    <property type="entry name" value="PURINOCEPTOR-RELATED G-PROTEIN COUPLED RECEPTOR"/>
    <property type="match status" value="1"/>
</dbReference>
<keyword evidence="6" id="KW-0472">Membrane</keyword>
<protein>
    <recommendedName>
        <fullName evidence="10">G-protein coupled receptors family 1 profile domain-containing protein</fullName>
    </recommendedName>
</protein>
<dbReference type="GO" id="GO:0004930">
    <property type="term" value="F:G protein-coupled receptor activity"/>
    <property type="evidence" value="ECO:0007669"/>
    <property type="project" value="UniProtKB-KW"/>
</dbReference>
<accession>A0AAN7N1S2</accession>
<dbReference type="Pfam" id="PF00001">
    <property type="entry name" value="7tm_1"/>
    <property type="match status" value="1"/>
</dbReference>
<evidence type="ECO:0000256" key="3">
    <source>
        <dbReference type="ARBA" id="ARBA00022692"/>
    </source>
</evidence>
<gene>
    <name evidence="11" type="ORF">QYF61_019165</name>
</gene>
<evidence type="ECO:0000256" key="6">
    <source>
        <dbReference type="ARBA" id="ARBA00023136"/>
    </source>
</evidence>
<dbReference type="Gene3D" id="1.20.1070.10">
    <property type="entry name" value="Rhodopsin 7-helix transmembrane proteins"/>
    <property type="match status" value="1"/>
</dbReference>
<keyword evidence="4" id="KW-1133">Transmembrane helix</keyword>
<evidence type="ECO:0000256" key="2">
    <source>
        <dbReference type="ARBA" id="ARBA00022475"/>
    </source>
</evidence>
<evidence type="ECO:0000313" key="11">
    <source>
        <dbReference type="EMBL" id="KAK4820108.1"/>
    </source>
</evidence>
<dbReference type="PANTHER" id="PTHR24231:SF25">
    <property type="entry name" value="G-PROTEIN COUPLED RECEPTORS FAMILY 1 PROFILE DOMAIN-CONTAINING PROTEIN"/>
    <property type="match status" value="1"/>
</dbReference>
<evidence type="ECO:0000313" key="12">
    <source>
        <dbReference type="Proteomes" id="UP001333110"/>
    </source>
</evidence>
<dbReference type="PROSITE" id="PS00237">
    <property type="entry name" value="G_PROTEIN_RECEP_F1_1"/>
    <property type="match status" value="1"/>
</dbReference>
<keyword evidence="5" id="KW-0297">G-protein coupled receptor</keyword>
<dbReference type="PRINTS" id="PR01157">
    <property type="entry name" value="P2YPURNOCPTR"/>
</dbReference>
<evidence type="ECO:0000256" key="5">
    <source>
        <dbReference type="ARBA" id="ARBA00023040"/>
    </source>
</evidence>
<dbReference type="PROSITE" id="PS50262">
    <property type="entry name" value="G_PROTEIN_RECEP_F1_2"/>
    <property type="match status" value="1"/>
</dbReference>
<evidence type="ECO:0000256" key="9">
    <source>
        <dbReference type="SAM" id="MobiDB-lite"/>
    </source>
</evidence>
<sequence>MTCIFSRVATNTRFEQTPPQPGSASAPASEAACGYPPTLFAYCCYGQAVNLPLLNRPARNAKLAAVPGAASCKASARSGPSLNCPPNGIVRALIRILQISLRWQEARAKSDKYHGVFVFLFPAGRALKQQKSSAWCFKLHPAAEGPKEMENGTSGKALCPLMESSKYILLPLTYSSVFVLGLLLKRAVLWLSCCRTMDWTCTTIYLDTRSFGELLCRLVRFLFYANLYGSTLLLTCTSVHRFLGVRYPIRSLPYRTPRPAAAGTAASWTLVFLQLLPTLSYAHAGVTNNHTVCYDVMSPENLSSYHPYSMRCPLSFPHRELVSSPSVGFTVGLDDLKGLLQPIRFRDHFSLLLSDEQKPHPACWRHQPHWQCRPSQVDLNHSPCVSAFCCLFTAISHRPQHLPLCSRVRVADCQPLQRWSLLYKIWRPPVSLSSCINPLLCFLSGQTNGARLASEPRPPKAGPLARPAVNAEGTDAAARLAPC</sequence>
<feature type="domain" description="G-protein coupled receptors family 1 profile" evidence="10">
    <location>
        <begin position="155"/>
        <end position="293"/>
    </location>
</feature>
<dbReference type="Proteomes" id="UP001333110">
    <property type="component" value="Unassembled WGS sequence"/>
</dbReference>
<evidence type="ECO:0000259" key="10">
    <source>
        <dbReference type="PROSITE" id="PS50262"/>
    </source>
</evidence>
<reference evidence="11 12" key="1">
    <citation type="journal article" date="2023" name="J. Hered.">
        <title>Chromosome-level genome of the wood stork (Mycteria americana) provides insight into avian chromosome evolution.</title>
        <authorList>
            <person name="Flamio R. Jr."/>
            <person name="Ramstad K.M."/>
        </authorList>
    </citation>
    <scope>NUCLEOTIDE SEQUENCE [LARGE SCALE GENOMIC DNA]</scope>
    <source>
        <strain evidence="11">JAX WOST 10</strain>
    </source>
</reference>
<organism evidence="11 12">
    <name type="scientific">Mycteria americana</name>
    <name type="common">Wood stork</name>
    <dbReference type="NCBI Taxonomy" id="33587"/>
    <lineage>
        <taxon>Eukaryota</taxon>
        <taxon>Metazoa</taxon>
        <taxon>Chordata</taxon>
        <taxon>Craniata</taxon>
        <taxon>Vertebrata</taxon>
        <taxon>Euteleostomi</taxon>
        <taxon>Archelosauria</taxon>
        <taxon>Archosauria</taxon>
        <taxon>Dinosauria</taxon>
        <taxon>Saurischia</taxon>
        <taxon>Theropoda</taxon>
        <taxon>Coelurosauria</taxon>
        <taxon>Aves</taxon>
        <taxon>Neognathae</taxon>
        <taxon>Neoaves</taxon>
        <taxon>Aequornithes</taxon>
        <taxon>Ciconiiformes</taxon>
        <taxon>Ciconiidae</taxon>
        <taxon>Mycteria</taxon>
    </lineage>
</organism>
<keyword evidence="12" id="KW-1185">Reference proteome</keyword>
<keyword evidence="8" id="KW-0807">Transducer</keyword>
<evidence type="ECO:0000256" key="4">
    <source>
        <dbReference type="ARBA" id="ARBA00022989"/>
    </source>
</evidence>
<comment type="caution">
    <text evidence="11">The sequence shown here is derived from an EMBL/GenBank/DDBJ whole genome shotgun (WGS) entry which is preliminary data.</text>
</comment>
<dbReference type="AlphaFoldDB" id="A0AAN7N1S2"/>
<name>A0AAN7N1S2_MYCAM</name>
<proteinExistence type="predicted"/>
<evidence type="ECO:0000256" key="7">
    <source>
        <dbReference type="ARBA" id="ARBA00023170"/>
    </source>
</evidence>
<evidence type="ECO:0000256" key="1">
    <source>
        <dbReference type="ARBA" id="ARBA00004651"/>
    </source>
</evidence>
<keyword evidence="2" id="KW-1003">Cell membrane</keyword>
<feature type="region of interest" description="Disordered" evidence="9">
    <location>
        <begin position="452"/>
        <end position="483"/>
    </location>
</feature>
<keyword evidence="7" id="KW-0675">Receptor</keyword>